<evidence type="ECO:0000256" key="2">
    <source>
        <dbReference type="SAM" id="Phobius"/>
    </source>
</evidence>
<evidence type="ECO:0000256" key="1">
    <source>
        <dbReference type="SAM" id="MobiDB-lite"/>
    </source>
</evidence>
<keyword evidence="2" id="KW-1133">Transmembrane helix</keyword>
<protein>
    <submittedName>
        <fullName evidence="3">Uncharacterized protein</fullName>
    </submittedName>
</protein>
<feature type="region of interest" description="Disordered" evidence="1">
    <location>
        <begin position="228"/>
        <end position="250"/>
    </location>
</feature>
<comment type="caution">
    <text evidence="3">The sequence shown here is derived from an EMBL/GenBank/DDBJ whole genome shotgun (WGS) entry which is preliminary data.</text>
</comment>
<dbReference type="AlphaFoldDB" id="A0A556N0N8"/>
<keyword evidence="2" id="KW-0812">Transmembrane</keyword>
<feature type="transmembrane region" description="Helical" evidence="2">
    <location>
        <begin position="77"/>
        <end position="95"/>
    </location>
</feature>
<feature type="transmembrane region" description="Helical" evidence="2">
    <location>
        <begin position="40"/>
        <end position="65"/>
    </location>
</feature>
<evidence type="ECO:0000313" key="4">
    <source>
        <dbReference type="Proteomes" id="UP000316008"/>
    </source>
</evidence>
<dbReference type="RefSeq" id="WP_144332703.1">
    <property type="nucleotide sequence ID" value="NZ_VLPL01000003.1"/>
</dbReference>
<evidence type="ECO:0000313" key="3">
    <source>
        <dbReference type="EMBL" id="TSJ45747.1"/>
    </source>
</evidence>
<dbReference type="EMBL" id="VLPL01000003">
    <property type="protein sequence ID" value="TSJ45747.1"/>
    <property type="molecule type" value="Genomic_DNA"/>
</dbReference>
<accession>A0A556N0N8</accession>
<organism evidence="3 4">
    <name type="scientific">Fluviicola chungangensis</name>
    <dbReference type="NCBI Taxonomy" id="2597671"/>
    <lineage>
        <taxon>Bacteria</taxon>
        <taxon>Pseudomonadati</taxon>
        <taxon>Bacteroidota</taxon>
        <taxon>Flavobacteriia</taxon>
        <taxon>Flavobacteriales</taxon>
        <taxon>Crocinitomicaceae</taxon>
        <taxon>Fluviicola</taxon>
    </lineage>
</organism>
<keyword evidence="2" id="KW-0472">Membrane</keyword>
<feature type="transmembrane region" description="Helical" evidence="2">
    <location>
        <begin position="191"/>
        <end position="212"/>
    </location>
</feature>
<keyword evidence="4" id="KW-1185">Reference proteome</keyword>
<name>A0A556N0N8_9FLAO</name>
<sequence>MATKQFFIFTILPKYTNTLPKQVVQFNPFSHFCSVEFISLIFRLGVILAIFSFIWGILKFGFVLLRGGVPMSYPLNLAFKTLQYLLIADVAIIFCENNPKGNLSTSIITGLILLMYFIGKVQNMQFRAMMSIQIQGRNLTEGPKPKMGLEFGIVALAMAVFGFLLWNPEFAENAISNWFYRNIIDIEDTPIFGFIFKIVGFFFTIGMLIRMFNALSMIFSGRAFGNQHQDQNQRDERRDNDRFDDYEEVE</sequence>
<feature type="transmembrane region" description="Helical" evidence="2">
    <location>
        <begin position="147"/>
        <end position="166"/>
    </location>
</feature>
<proteinExistence type="predicted"/>
<feature type="transmembrane region" description="Helical" evidence="2">
    <location>
        <begin position="101"/>
        <end position="119"/>
    </location>
</feature>
<gene>
    <name evidence="3" type="ORF">FO442_08335</name>
</gene>
<dbReference type="OrthoDB" id="1467241at2"/>
<reference evidence="3 4" key="1">
    <citation type="submission" date="2019-07" db="EMBL/GenBank/DDBJ databases">
        <authorList>
            <person name="Huq M.A."/>
        </authorList>
    </citation>
    <scope>NUCLEOTIDE SEQUENCE [LARGE SCALE GENOMIC DNA]</scope>
    <source>
        <strain evidence="3 4">MAH-3</strain>
    </source>
</reference>
<feature type="compositionally biased region" description="Basic and acidic residues" evidence="1">
    <location>
        <begin position="231"/>
        <end position="243"/>
    </location>
</feature>
<dbReference type="Proteomes" id="UP000316008">
    <property type="component" value="Unassembled WGS sequence"/>
</dbReference>